<dbReference type="InterPro" id="IPR036895">
    <property type="entry name" value="Uracil-DNA_glycosylase-like_sf"/>
</dbReference>
<dbReference type="GO" id="GO:0006285">
    <property type="term" value="P:base-excision repair, AP site formation"/>
    <property type="evidence" value="ECO:0007669"/>
    <property type="project" value="InterPro"/>
</dbReference>
<dbReference type="GO" id="GO:0004844">
    <property type="term" value="F:uracil DNA N-glycosylase activity"/>
    <property type="evidence" value="ECO:0007669"/>
    <property type="project" value="TreeGrafter"/>
</dbReference>
<evidence type="ECO:0000256" key="1">
    <source>
        <dbReference type="ARBA" id="ARBA00022763"/>
    </source>
</evidence>
<protein>
    <recommendedName>
        <fullName evidence="5">Uracil-DNA glycosylase-like domain-containing protein</fullName>
    </recommendedName>
</protein>
<dbReference type="SUPFAM" id="SSF52141">
    <property type="entry name" value="Uracil-DNA glycosylase-like"/>
    <property type="match status" value="1"/>
</dbReference>
<keyword evidence="2" id="KW-0378">Hydrolase</keyword>
<evidence type="ECO:0000256" key="4">
    <source>
        <dbReference type="SAM" id="MobiDB-lite"/>
    </source>
</evidence>
<dbReference type="RefSeq" id="XP_043011746.1">
    <property type="nucleotide sequence ID" value="XM_043150656.1"/>
</dbReference>
<dbReference type="AlphaFoldDB" id="A0A9P7S4E2"/>
<evidence type="ECO:0000313" key="6">
    <source>
        <dbReference type="EMBL" id="KAG7095276.1"/>
    </source>
</evidence>
<dbReference type="Gene3D" id="3.40.470.10">
    <property type="entry name" value="Uracil-DNA glycosylase-like domain"/>
    <property type="match status" value="1"/>
</dbReference>
<organism evidence="6 7">
    <name type="scientific">Marasmius oreades</name>
    <name type="common">fairy-ring Marasmius</name>
    <dbReference type="NCBI Taxonomy" id="181124"/>
    <lineage>
        <taxon>Eukaryota</taxon>
        <taxon>Fungi</taxon>
        <taxon>Dikarya</taxon>
        <taxon>Basidiomycota</taxon>
        <taxon>Agaricomycotina</taxon>
        <taxon>Agaricomycetes</taxon>
        <taxon>Agaricomycetidae</taxon>
        <taxon>Agaricales</taxon>
        <taxon>Marasmiineae</taxon>
        <taxon>Marasmiaceae</taxon>
        <taxon>Marasmius</taxon>
    </lineage>
</organism>
<dbReference type="CDD" id="cd10028">
    <property type="entry name" value="UDG-F2_TDG_MUG"/>
    <property type="match status" value="1"/>
</dbReference>
<dbReference type="KEGG" id="more:E1B28_006049"/>
<keyword evidence="3" id="KW-0234">DNA repair</keyword>
<reference evidence="6" key="1">
    <citation type="journal article" date="2021" name="Genome Biol. Evol.">
        <title>The assembled and annotated genome of the fairy-ring fungus Marasmius oreades.</title>
        <authorList>
            <person name="Hiltunen M."/>
            <person name="Ament-Velasquez S.L."/>
            <person name="Johannesson H."/>
        </authorList>
    </citation>
    <scope>NUCLEOTIDE SEQUENCE</scope>
    <source>
        <strain evidence="6">03SP1</strain>
    </source>
</reference>
<evidence type="ECO:0000256" key="2">
    <source>
        <dbReference type="ARBA" id="ARBA00022801"/>
    </source>
</evidence>
<accession>A0A9P7S4E2</accession>
<dbReference type="OrthoDB" id="565731at2759"/>
<evidence type="ECO:0000313" key="7">
    <source>
        <dbReference type="Proteomes" id="UP001049176"/>
    </source>
</evidence>
<proteinExistence type="predicted"/>
<dbReference type="Proteomes" id="UP001049176">
    <property type="component" value="Chromosome 3"/>
</dbReference>
<dbReference type="GeneID" id="66075125"/>
<dbReference type="GO" id="GO:0008263">
    <property type="term" value="F:pyrimidine-specific mismatch base pair DNA N-glycosylase activity"/>
    <property type="evidence" value="ECO:0007669"/>
    <property type="project" value="TreeGrafter"/>
</dbReference>
<feature type="domain" description="Uracil-DNA glycosylase-like" evidence="5">
    <location>
        <begin position="137"/>
        <end position="179"/>
    </location>
</feature>
<dbReference type="EMBL" id="CM032183">
    <property type="protein sequence ID" value="KAG7095276.1"/>
    <property type="molecule type" value="Genomic_DNA"/>
</dbReference>
<dbReference type="PANTHER" id="PTHR12159:SF9">
    <property type="entry name" value="G_T MISMATCH-SPECIFIC THYMINE DNA GLYCOSYLASE"/>
    <property type="match status" value="1"/>
</dbReference>
<evidence type="ECO:0000259" key="5">
    <source>
        <dbReference type="Pfam" id="PF03167"/>
    </source>
</evidence>
<gene>
    <name evidence="6" type="ORF">E1B28_006049</name>
</gene>
<evidence type="ECO:0000256" key="3">
    <source>
        <dbReference type="ARBA" id="ARBA00023204"/>
    </source>
</evidence>
<feature type="region of interest" description="Disordered" evidence="4">
    <location>
        <begin position="37"/>
        <end position="96"/>
    </location>
</feature>
<name>A0A9P7S4E2_9AGAR</name>
<comment type="caution">
    <text evidence="6">The sequence shown here is derived from an EMBL/GenBank/DDBJ whole genome shotgun (WGS) entry which is preliminary data.</text>
</comment>
<dbReference type="PANTHER" id="PTHR12159">
    <property type="entry name" value="G/T AND G/U MISMATCH-SPECIFIC DNA GLYCOSYLASE"/>
    <property type="match status" value="1"/>
</dbReference>
<dbReference type="InterPro" id="IPR005122">
    <property type="entry name" value="Uracil-DNA_glycosylase-like"/>
</dbReference>
<sequence length="212" mass="24140">MSNPSNSHSDCECENQCCKPLNNPDPIISFQQNLSQYSFLPSNPSGSKHHALEQDRARSRTNQHRSFVPKESKVKRRRASEEEEEHGSKASPCSAHELTYLANKPAKKPKVKQPNRGYAPPERYSHLRHINDCLLENLDIVFCGINPGQRSAETGHHFAHPSNHFWKCLHLSGLTPQRIHPTEDYTLPEKFSLGLVSLTLNNYKLLGMVNYF</sequence>
<keyword evidence="7" id="KW-1185">Reference proteome</keyword>
<dbReference type="Pfam" id="PF03167">
    <property type="entry name" value="UDG"/>
    <property type="match status" value="1"/>
</dbReference>
<dbReference type="InterPro" id="IPR015637">
    <property type="entry name" value="MUG/TDG"/>
</dbReference>
<feature type="region of interest" description="Disordered" evidence="4">
    <location>
        <begin position="103"/>
        <end position="122"/>
    </location>
</feature>
<keyword evidence="1" id="KW-0227">DNA damage</keyword>
<feature type="compositionally biased region" description="Polar residues" evidence="4">
    <location>
        <begin position="37"/>
        <end position="46"/>
    </location>
</feature>